<evidence type="ECO:0000313" key="3">
    <source>
        <dbReference type="EMBL" id="GAA4397959.1"/>
    </source>
</evidence>
<dbReference type="EMBL" id="BAABFX010000029">
    <property type="protein sequence ID" value="GAA4397959.1"/>
    <property type="molecule type" value="Genomic_DNA"/>
</dbReference>
<keyword evidence="4" id="KW-1185">Reference proteome</keyword>
<feature type="region of interest" description="Disordered" evidence="1">
    <location>
        <begin position="1"/>
        <end position="24"/>
    </location>
</feature>
<organism evidence="3 4">
    <name type="scientific">Ornithinibacter aureus</name>
    <dbReference type="NCBI Taxonomy" id="622664"/>
    <lineage>
        <taxon>Bacteria</taxon>
        <taxon>Bacillati</taxon>
        <taxon>Actinomycetota</taxon>
        <taxon>Actinomycetes</taxon>
        <taxon>Micrococcales</taxon>
        <taxon>Intrasporangiaceae</taxon>
        <taxon>Ornithinibacter</taxon>
    </lineage>
</organism>
<protein>
    <recommendedName>
        <fullName evidence="5">GDYXXLXY domain-containing protein</fullName>
    </recommendedName>
</protein>
<proteinExistence type="predicted"/>
<evidence type="ECO:0008006" key="5">
    <source>
        <dbReference type="Google" id="ProtNLM"/>
    </source>
</evidence>
<evidence type="ECO:0000313" key="4">
    <source>
        <dbReference type="Proteomes" id="UP001500390"/>
    </source>
</evidence>
<evidence type="ECO:0000256" key="1">
    <source>
        <dbReference type="SAM" id="MobiDB-lite"/>
    </source>
</evidence>
<keyword evidence="2" id="KW-0812">Transmembrane</keyword>
<keyword evidence="2" id="KW-0472">Membrane</keyword>
<accession>A0ABP8JZD2</accession>
<dbReference type="RefSeq" id="WP_159903762.1">
    <property type="nucleotide sequence ID" value="NZ_BAABFX010000029.1"/>
</dbReference>
<gene>
    <name evidence="3" type="ORF">GCM10023153_22400</name>
</gene>
<keyword evidence="2" id="KW-1133">Transmembrane helix</keyword>
<comment type="caution">
    <text evidence="3">The sequence shown here is derived from an EMBL/GenBank/DDBJ whole genome shotgun (WGS) entry which is preliminary data.</text>
</comment>
<sequence>MTTIETGIRPDPAQQPLPPTGRSRNGHLARVVGVVLTSLALLAVALWPQLSARFTGDEVVLRVQPVDPIDPFRGAYVDLDYPDLPRQQFDEGNPLTEEEQQALDAARGTAYVPLRQQGEVWVGGEIVRTAPTDGLYLTCDDSSWRLRCGIESWFLPQGEARALEDAVRDGRAVATVRVDGSGHAALVDVETR</sequence>
<dbReference type="InterPro" id="IPR025833">
    <property type="entry name" value="GDYXXLXY"/>
</dbReference>
<feature type="transmembrane region" description="Helical" evidence="2">
    <location>
        <begin position="27"/>
        <end position="47"/>
    </location>
</feature>
<reference evidence="4" key="1">
    <citation type="journal article" date="2019" name="Int. J. Syst. Evol. Microbiol.">
        <title>The Global Catalogue of Microorganisms (GCM) 10K type strain sequencing project: providing services to taxonomists for standard genome sequencing and annotation.</title>
        <authorList>
            <consortium name="The Broad Institute Genomics Platform"/>
            <consortium name="The Broad Institute Genome Sequencing Center for Infectious Disease"/>
            <person name="Wu L."/>
            <person name="Ma J."/>
        </authorList>
    </citation>
    <scope>NUCLEOTIDE SEQUENCE [LARGE SCALE GENOMIC DNA]</scope>
    <source>
        <strain evidence="4">JCM 17738</strain>
    </source>
</reference>
<dbReference type="Pfam" id="PF14345">
    <property type="entry name" value="GDYXXLXY"/>
    <property type="match status" value="1"/>
</dbReference>
<dbReference type="Proteomes" id="UP001500390">
    <property type="component" value="Unassembled WGS sequence"/>
</dbReference>
<evidence type="ECO:0000256" key="2">
    <source>
        <dbReference type="SAM" id="Phobius"/>
    </source>
</evidence>
<name>A0ABP8JZD2_9MICO</name>